<keyword evidence="6" id="KW-1133">Transmembrane helix</keyword>
<dbReference type="PROSITE" id="PS50885">
    <property type="entry name" value="HAMP"/>
    <property type="match status" value="1"/>
</dbReference>
<feature type="coiled-coil region" evidence="5">
    <location>
        <begin position="355"/>
        <end position="434"/>
    </location>
</feature>
<keyword evidence="11" id="KW-1185">Reference proteome</keyword>
<dbReference type="eggNOG" id="COG0840">
    <property type="taxonomic scope" value="Bacteria"/>
</dbReference>
<feature type="transmembrane region" description="Helical" evidence="6">
    <location>
        <begin position="295"/>
        <end position="321"/>
    </location>
</feature>
<evidence type="ECO:0000259" key="9">
    <source>
        <dbReference type="PROSITE" id="PS51753"/>
    </source>
</evidence>
<dbReference type="InterPro" id="IPR004090">
    <property type="entry name" value="Chemotax_Me-accpt_rcpt"/>
</dbReference>
<dbReference type="AlphaFoldDB" id="S7UJ46"/>
<dbReference type="SMART" id="SM00283">
    <property type="entry name" value="MA"/>
    <property type="match status" value="1"/>
</dbReference>
<dbReference type="SMART" id="SM01358">
    <property type="entry name" value="HBM"/>
    <property type="match status" value="1"/>
</dbReference>
<evidence type="ECO:0000256" key="3">
    <source>
        <dbReference type="ARBA" id="ARBA00029447"/>
    </source>
</evidence>
<dbReference type="RefSeq" id="WP_020887352.1">
    <property type="nucleotide sequence ID" value="NZ_ATHI01000027.1"/>
</dbReference>
<dbReference type="PANTHER" id="PTHR32089:SF112">
    <property type="entry name" value="LYSOZYME-LIKE PROTEIN-RELATED"/>
    <property type="match status" value="1"/>
</dbReference>
<evidence type="ECO:0000313" key="10">
    <source>
        <dbReference type="EMBL" id="EPR32303.1"/>
    </source>
</evidence>
<comment type="caution">
    <text evidence="10">The sequence shown here is derived from an EMBL/GenBank/DDBJ whole genome shotgun (WGS) entry which is preliminary data.</text>
</comment>
<comment type="similarity">
    <text evidence="3">Belongs to the methyl-accepting chemotaxis (MCP) protein family.</text>
</comment>
<dbReference type="OrthoDB" id="9789976at2"/>
<evidence type="ECO:0000259" key="8">
    <source>
        <dbReference type="PROSITE" id="PS50885"/>
    </source>
</evidence>
<accession>S7UJ46</accession>
<evidence type="ECO:0000256" key="5">
    <source>
        <dbReference type="SAM" id="Coils"/>
    </source>
</evidence>
<evidence type="ECO:0000256" key="4">
    <source>
        <dbReference type="PROSITE-ProRule" id="PRU00284"/>
    </source>
</evidence>
<evidence type="ECO:0000256" key="1">
    <source>
        <dbReference type="ARBA" id="ARBA00004370"/>
    </source>
</evidence>
<dbReference type="FunFam" id="1.10.287.950:FF:000001">
    <property type="entry name" value="Methyl-accepting chemotaxis sensory transducer"/>
    <property type="match status" value="1"/>
</dbReference>
<dbReference type="InterPro" id="IPR004089">
    <property type="entry name" value="MCPsignal_dom"/>
</dbReference>
<organism evidence="10 11">
    <name type="scientific">Alkalidesulfovibrio alkalitolerans DSM 16529</name>
    <dbReference type="NCBI Taxonomy" id="1121439"/>
    <lineage>
        <taxon>Bacteria</taxon>
        <taxon>Pseudomonadati</taxon>
        <taxon>Thermodesulfobacteriota</taxon>
        <taxon>Desulfovibrionia</taxon>
        <taxon>Desulfovibrionales</taxon>
        <taxon>Desulfovibrionaceae</taxon>
        <taxon>Alkalidesulfovibrio</taxon>
    </lineage>
</organism>
<evidence type="ECO:0000259" key="7">
    <source>
        <dbReference type="PROSITE" id="PS50111"/>
    </source>
</evidence>
<dbReference type="PROSITE" id="PS51753">
    <property type="entry name" value="HBM"/>
    <property type="match status" value="1"/>
</dbReference>
<keyword evidence="5" id="KW-0175">Coiled coil</keyword>
<dbReference type="GO" id="GO:0004888">
    <property type="term" value="F:transmembrane signaling receptor activity"/>
    <property type="evidence" value="ECO:0007669"/>
    <property type="project" value="InterPro"/>
</dbReference>
<dbReference type="InterPro" id="IPR032255">
    <property type="entry name" value="HBM"/>
</dbReference>
<reference evidence="10 11" key="1">
    <citation type="journal article" date="2013" name="Genome Announc.">
        <title>Draft genome sequences for three mercury-methylating, sulfate-reducing bacteria.</title>
        <authorList>
            <person name="Brown S.D."/>
            <person name="Hurt R.A.Jr."/>
            <person name="Gilmour C.C."/>
            <person name="Elias D.A."/>
        </authorList>
    </citation>
    <scope>NUCLEOTIDE SEQUENCE [LARGE SCALE GENOMIC DNA]</scope>
    <source>
        <strain evidence="10 11">DSM 16529</strain>
    </source>
</reference>
<dbReference type="PRINTS" id="PR00260">
    <property type="entry name" value="CHEMTRNSDUCR"/>
</dbReference>
<dbReference type="Pfam" id="PF00015">
    <property type="entry name" value="MCPsignal"/>
    <property type="match status" value="1"/>
</dbReference>
<dbReference type="Gene3D" id="6.10.340.10">
    <property type="match status" value="1"/>
</dbReference>
<comment type="subcellular location">
    <subcellularLocation>
        <location evidence="1">Membrane</location>
    </subcellularLocation>
</comment>
<dbReference type="GO" id="GO:0016020">
    <property type="term" value="C:membrane"/>
    <property type="evidence" value="ECO:0007669"/>
    <property type="project" value="UniProtKB-SubCell"/>
</dbReference>
<dbReference type="Pfam" id="PF00672">
    <property type="entry name" value="HAMP"/>
    <property type="match status" value="1"/>
</dbReference>
<keyword evidence="6" id="KW-0812">Transmembrane</keyword>
<dbReference type="SUPFAM" id="SSF58104">
    <property type="entry name" value="Methyl-accepting chemotaxis protein (MCP) signaling domain"/>
    <property type="match status" value="1"/>
</dbReference>
<dbReference type="STRING" id="1121439.dsat_0655"/>
<dbReference type="Proteomes" id="UP000014975">
    <property type="component" value="Unassembled WGS sequence"/>
</dbReference>
<feature type="domain" description="Methyl-accepting transducer" evidence="7">
    <location>
        <begin position="417"/>
        <end position="653"/>
    </location>
</feature>
<evidence type="ECO:0000313" key="11">
    <source>
        <dbReference type="Proteomes" id="UP000014975"/>
    </source>
</evidence>
<gene>
    <name evidence="10" type="ORF">dsat_0655</name>
</gene>
<keyword evidence="2 4" id="KW-0807">Transducer</keyword>
<dbReference type="Gene3D" id="1.10.287.950">
    <property type="entry name" value="Methyl-accepting chemotaxis protein"/>
    <property type="match status" value="1"/>
</dbReference>
<dbReference type="CDD" id="cd11386">
    <property type="entry name" value="MCP_signal"/>
    <property type="match status" value="1"/>
</dbReference>
<evidence type="ECO:0000256" key="2">
    <source>
        <dbReference type="ARBA" id="ARBA00023224"/>
    </source>
</evidence>
<protein>
    <submittedName>
        <fullName evidence="10">Methyl-accepting chemotaxis sensory transducer</fullName>
    </submittedName>
</protein>
<name>S7UJ46_9BACT</name>
<dbReference type="GO" id="GO:0006935">
    <property type="term" value="P:chemotaxis"/>
    <property type="evidence" value="ECO:0007669"/>
    <property type="project" value="InterPro"/>
</dbReference>
<dbReference type="PROSITE" id="PS50111">
    <property type="entry name" value="CHEMOTAXIS_TRANSDUC_2"/>
    <property type="match status" value="1"/>
</dbReference>
<dbReference type="SMART" id="SM00304">
    <property type="entry name" value="HAMP"/>
    <property type="match status" value="1"/>
</dbReference>
<feature type="domain" description="HAMP" evidence="8">
    <location>
        <begin position="318"/>
        <end position="370"/>
    </location>
</feature>
<feature type="domain" description="HBM" evidence="9">
    <location>
        <begin position="44"/>
        <end position="284"/>
    </location>
</feature>
<dbReference type="InterPro" id="IPR003660">
    <property type="entry name" value="HAMP_dom"/>
</dbReference>
<dbReference type="GO" id="GO:0007165">
    <property type="term" value="P:signal transduction"/>
    <property type="evidence" value="ECO:0007669"/>
    <property type="project" value="UniProtKB-KW"/>
</dbReference>
<keyword evidence="6" id="KW-0472">Membrane</keyword>
<dbReference type="PATRIC" id="fig|1121439.3.peg.2011"/>
<sequence>MGHLSVGKRIAGGFAVVLALLAVVAVRSYVVATDASEGFAAYRDLTLGANAASDFDSELLHTRLVVKDFLVSGAETDKVKFEEEAGEFLEALERAREQNPSPERAAMIDTVARVFADFRAHFNEAGEYTRTVERLLALVIEPEGTAMERALFSLMRGGRNDDDLDMTYAASNALRRLLSARGNVFRHLDTGSSSASDMAEGDLAMLESALDSIDSMLAVRGRSGEIDAVRQSLSHFAEAFREASQAIVRRNALVEDLLDPAGDEIAAVAQGLVESVQQEQDALGSTLEGELGRGAVIVAVVSVAAAVVGVLFAVLITAGIVGPLTRTAKAAEDVAQGRTDIDLEPKGKDEIAAMQRALINMVEQLQTRMAEAKKAEAEARAQSEEATRAMREAGEARTRAEAAQARTVEAAGLLEEVSERVASACEEISAQAEQGAAGAARQSERVAETATAMEQMNATVLEVAKSASSAAETSGKARAEAEGGADVVRSAVQAIQEVETHTGRLKANMDALASQAQDIGRIIGVIDDIADQTNLLALNAAIEAARAGDAGRGFAVVADEVRKLAEKTMEATKEVGQAIRAIQDVSRQNMAGMDDAAGAVDKATGLADESGRSLARIVELVASAADEVHSIAAASEEQSAASEQITRGIEEINQIAGETSQGMGQTAQAIGELNAQIAELREMVGKLKSE</sequence>
<proteinExistence type="inferred from homology"/>
<dbReference type="EMBL" id="ATHI01000027">
    <property type="protein sequence ID" value="EPR32303.1"/>
    <property type="molecule type" value="Genomic_DNA"/>
</dbReference>
<dbReference type="PANTHER" id="PTHR32089">
    <property type="entry name" value="METHYL-ACCEPTING CHEMOTAXIS PROTEIN MCPB"/>
    <property type="match status" value="1"/>
</dbReference>
<evidence type="ECO:0000256" key="6">
    <source>
        <dbReference type="SAM" id="Phobius"/>
    </source>
</evidence>
<dbReference type="CDD" id="cd06225">
    <property type="entry name" value="HAMP"/>
    <property type="match status" value="1"/>
</dbReference>